<dbReference type="RefSeq" id="WP_181754850.1">
    <property type="nucleotide sequence ID" value="NZ_JACEIQ010000034.1"/>
</dbReference>
<keyword evidence="2" id="KW-1185">Reference proteome</keyword>
<comment type="caution">
    <text evidence="1">The sequence shown here is derived from an EMBL/GenBank/DDBJ whole genome shotgun (WGS) entry which is preliminary data.</text>
</comment>
<protein>
    <submittedName>
        <fullName evidence="1">Uncharacterized protein</fullName>
    </submittedName>
</protein>
<evidence type="ECO:0000313" key="2">
    <source>
        <dbReference type="Proteomes" id="UP000535491"/>
    </source>
</evidence>
<gene>
    <name evidence="1" type="ORF">H1191_19415</name>
</gene>
<dbReference type="Proteomes" id="UP000535491">
    <property type="component" value="Unassembled WGS sequence"/>
</dbReference>
<sequence>MSHLMWPVRKEHECKEKLLNVINELGLFECSIYIAGSYFFTAKKTMHFINGNSDIDVLVVCPVNGKTRKALLQVLPVSVVHGFMDQYFGIANFTYQYGQGRNAFNIKFMSKQLFREITELGEIQFKSFRSTSLKGKELIKFYCNNVSWPPHIFRYEELKNPWGYTLLYRFQMIQDGLIYLSDIHSMVLFSICIQDGCNVRELKEKMMIRMKEYTEQCRTREDVLNMFRYFYLRDLMDARCEEALLRFFWNNGKSD</sequence>
<organism evidence="1 2">
    <name type="scientific">Paenactinomyces guangxiensis</name>
    <dbReference type="NCBI Taxonomy" id="1490290"/>
    <lineage>
        <taxon>Bacteria</taxon>
        <taxon>Bacillati</taxon>
        <taxon>Bacillota</taxon>
        <taxon>Bacilli</taxon>
        <taxon>Bacillales</taxon>
        <taxon>Thermoactinomycetaceae</taxon>
        <taxon>Paenactinomyces</taxon>
    </lineage>
</organism>
<proteinExistence type="predicted"/>
<accession>A0A7W1WUR8</accession>
<reference evidence="1 2" key="1">
    <citation type="submission" date="2020-07" db="EMBL/GenBank/DDBJ databases">
        <authorList>
            <person name="Feng H."/>
        </authorList>
    </citation>
    <scope>NUCLEOTIDE SEQUENCE [LARGE SCALE GENOMIC DNA]</scope>
    <source>
        <strain evidence="2">s-10</strain>
    </source>
</reference>
<name>A0A7W1WUR8_9BACL</name>
<dbReference type="AlphaFoldDB" id="A0A7W1WUR8"/>
<dbReference type="EMBL" id="JACEIQ010000034">
    <property type="protein sequence ID" value="MBA4496433.1"/>
    <property type="molecule type" value="Genomic_DNA"/>
</dbReference>
<evidence type="ECO:0000313" key="1">
    <source>
        <dbReference type="EMBL" id="MBA4496433.1"/>
    </source>
</evidence>